<proteinExistence type="predicted"/>
<accession>A0A8J6EMP0</accession>
<evidence type="ECO:0000313" key="1">
    <source>
        <dbReference type="EMBL" id="KAG9471805.1"/>
    </source>
</evidence>
<protein>
    <submittedName>
        <fullName evidence="1">Uncharacterized protein</fullName>
    </submittedName>
</protein>
<gene>
    <name evidence="1" type="ORF">GDO78_022722</name>
</gene>
<organism evidence="1 2">
    <name type="scientific">Eleutherodactylus coqui</name>
    <name type="common">Puerto Rican coqui</name>
    <dbReference type="NCBI Taxonomy" id="57060"/>
    <lineage>
        <taxon>Eukaryota</taxon>
        <taxon>Metazoa</taxon>
        <taxon>Chordata</taxon>
        <taxon>Craniata</taxon>
        <taxon>Vertebrata</taxon>
        <taxon>Euteleostomi</taxon>
        <taxon>Amphibia</taxon>
        <taxon>Batrachia</taxon>
        <taxon>Anura</taxon>
        <taxon>Neobatrachia</taxon>
        <taxon>Hyloidea</taxon>
        <taxon>Eleutherodactylidae</taxon>
        <taxon>Eleutherodactylinae</taxon>
        <taxon>Eleutherodactylus</taxon>
        <taxon>Eleutherodactylus</taxon>
    </lineage>
</organism>
<evidence type="ECO:0000313" key="2">
    <source>
        <dbReference type="Proteomes" id="UP000770717"/>
    </source>
</evidence>
<dbReference type="EMBL" id="WNTK01000099">
    <property type="protein sequence ID" value="KAG9471805.1"/>
    <property type="molecule type" value="Genomic_DNA"/>
</dbReference>
<dbReference type="Proteomes" id="UP000770717">
    <property type="component" value="Unassembled WGS sequence"/>
</dbReference>
<comment type="caution">
    <text evidence="1">The sequence shown here is derived from an EMBL/GenBank/DDBJ whole genome shotgun (WGS) entry which is preliminary data.</text>
</comment>
<dbReference type="AlphaFoldDB" id="A0A8J6EMP0"/>
<name>A0A8J6EMP0_ELECQ</name>
<keyword evidence="2" id="KW-1185">Reference proteome</keyword>
<sequence length="128" mass="14812">MSWFMPETSCGTLHRSTLCSISWWCHQSRRNVYLCFTHTVLALCSWNQVLLNSWCRLTFLLFLIAFLHSASCSHLQRLLSLVQDLFSHVMSRTVLQLLELQSCSAFCKIYFATIYLTISNNAVQIVVN</sequence>
<reference evidence="1" key="1">
    <citation type="thesis" date="2020" institute="ProQuest LLC" country="789 East Eisenhower Parkway, Ann Arbor, MI, USA">
        <title>Comparative Genomics and Chromosome Evolution.</title>
        <authorList>
            <person name="Mudd A.B."/>
        </authorList>
    </citation>
    <scope>NUCLEOTIDE SEQUENCE</scope>
    <source>
        <strain evidence="1">HN-11 Male</strain>
        <tissue evidence="1">Kidney and liver</tissue>
    </source>
</reference>